<dbReference type="InterPro" id="IPR029063">
    <property type="entry name" value="SAM-dependent_MTases_sf"/>
</dbReference>
<keyword evidence="1 3" id="KW-0808">Transferase</keyword>
<keyword evidence="4" id="KW-1185">Reference proteome</keyword>
<proteinExistence type="predicted"/>
<dbReference type="AlphaFoldDB" id="A0A0B8NZV8"/>
<reference evidence="3 4" key="1">
    <citation type="submission" date="2015-01" db="EMBL/GenBank/DDBJ databases">
        <title>Vibrio sp. C1 JCM 19231 whole genome shotgun sequence.</title>
        <authorList>
            <person name="Sawabe T."/>
            <person name="Meirelles P."/>
            <person name="Feng G."/>
            <person name="Sayaka M."/>
            <person name="Hattori M."/>
            <person name="Ohkuma M."/>
        </authorList>
    </citation>
    <scope>NUCLEOTIDE SEQUENCE [LARGE SCALE GENOMIC DNA]</scope>
    <source>
        <strain evidence="4">JCM 19231</strain>
    </source>
</reference>
<dbReference type="CDD" id="cd02440">
    <property type="entry name" value="AdoMet_MTases"/>
    <property type="match status" value="1"/>
</dbReference>
<dbReference type="PANTHER" id="PTHR43861">
    <property type="entry name" value="TRANS-ACONITATE 2-METHYLTRANSFERASE-RELATED"/>
    <property type="match status" value="1"/>
</dbReference>
<evidence type="ECO:0000259" key="2">
    <source>
        <dbReference type="Pfam" id="PF08242"/>
    </source>
</evidence>
<name>A0A0B8NZV8_9VIBR</name>
<dbReference type="EMBL" id="BBRZ01000026">
    <property type="protein sequence ID" value="GAM56269.1"/>
    <property type="molecule type" value="Genomic_DNA"/>
</dbReference>
<gene>
    <name evidence="3" type="ORF">JCM19231_2523</name>
</gene>
<organism evidence="3 4">
    <name type="scientific">Vibrio ishigakensis</name>
    <dbReference type="NCBI Taxonomy" id="1481914"/>
    <lineage>
        <taxon>Bacteria</taxon>
        <taxon>Pseudomonadati</taxon>
        <taxon>Pseudomonadota</taxon>
        <taxon>Gammaproteobacteria</taxon>
        <taxon>Vibrionales</taxon>
        <taxon>Vibrionaceae</taxon>
        <taxon>Vibrio</taxon>
    </lineage>
</organism>
<dbReference type="PANTHER" id="PTHR43861:SF3">
    <property type="entry name" value="PUTATIVE (AFU_ORTHOLOGUE AFUA_2G14390)-RELATED"/>
    <property type="match status" value="1"/>
</dbReference>
<evidence type="ECO:0000313" key="3">
    <source>
        <dbReference type="EMBL" id="GAM56269.1"/>
    </source>
</evidence>
<protein>
    <submittedName>
        <fullName evidence="3">SAM-dependent methyltransferase</fullName>
    </submittedName>
</protein>
<accession>A0A0B8NZV8</accession>
<keyword evidence="3" id="KW-0489">Methyltransferase</keyword>
<dbReference type="GO" id="GO:0032259">
    <property type="term" value="P:methylation"/>
    <property type="evidence" value="ECO:0007669"/>
    <property type="project" value="UniProtKB-KW"/>
</dbReference>
<dbReference type="SUPFAM" id="SSF53335">
    <property type="entry name" value="S-adenosyl-L-methionine-dependent methyltransferases"/>
    <property type="match status" value="1"/>
</dbReference>
<reference evidence="3 4" key="2">
    <citation type="submission" date="2015-01" db="EMBL/GenBank/DDBJ databases">
        <authorList>
            <consortium name="NBRP consortium"/>
            <person name="Sawabe T."/>
            <person name="Meirelles P."/>
            <person name="Feng G."/>
            <person name="Sayaka M."/>
            <person name="Hattori M."/>
            <person name="Ohkuma M."/>
        </authorList>
    </citation>
    <scope>NUCLEOTIDE SEQUENCE [LARGE SCALE GENOMIC DNA]</scope>
    <source>
        <strain evidence="4">JCM 19231</strain>
    </source>
</reference>
<evidence type="ECO:0000313" key="4">
    <source>
        <dbReference type="Proteomes" id="UP000031671"/>
    </source>
</evidence>
<sequence>MFQELLALNKLEAARVMDFGCGTGLLSQRMAPLARNIVALDSSEAMIEELDKKLLENVEPVVDELTRGLVAQHPAFRGQFDLVVASSVCGFLDDFQEAASIIHSLLDVDGVFVHWDWLAESDKEGLTQESAHSALHEAGFVDIELSVPFEITLADGTVAPVLMGVAYK</sequence>
<dbReference type="InterPro" id="IPR013217">
    <property type="entry name" value="Methyltransf_12"/>
</dbReference>
<evidence type="ECO:0000256" key="1">
    <source>
        <dbReference type="ARBA" id="ARBA00022679"/>
    </source>
</evidence>
<feature type="domain" description="Methyltransferase type 12" evidence="2">
    <location>
        <begin position="17"/>
        <end position="112"/>
    </location>
</feature>
<dbReference type="Proteomes" id="UP000031671">
    <property type="component" value="Unassembled WGS sequence"/>
</dbReference>
<dbReference type="Gene3D" id="3.40.50.150">
    <property type="entry name" value="Vaccinia Virus protein VP39"/>
    <property type="match status" value="1"/>
</dbReference>
<dbReference type="Pfam" id="PF08242">
    <property type="entry name" value="Methyltransf_12"/>
    <property type="match status" value="1"/>
</dbReference>
<comment type="caution">
    <text evidence="3">The sequence shown here is derived from an EMBL/GenBank/DDBJ whole genome shotgun (WGS) entry which is preliminary data.</text>
</comment>
<dbReference type="GO" id="GO:0008168">
    <property type="term" value="F:methyltransferase activity"/>
    <property type="evidence" value="ECO:0007669"/>
    <property type="project" value="UniProtKB-KW"/>
</dbReference>